<dbReference type="PANTHER" id="PTHR47359">
    <property type="entry name" value="PEPTIDOGLYCAN DL-ENDOPEPTIDASE CWLO"/>
    <property type="match status" value="1"/>
</dbReference>
<dbReference type="Proteomes" id="UP000198374">
    <property type="component" value="Unassembled WGS sequence"/>
</dbReference>
<accession>A0A1Z5I8X0</accession>
<evidence type="ECO:0000313" key="7">
    <source>
        <dbReference type="EMBL" id="GAW98202.1"/>
    </source>
</evidence>
<dbReference type="Gene3D" id="1.10.101.10">
    <property type="entry name" value="PGBD-like superfamily/PGBD"/>
    <property type="match status" value="1"/>
</dbReference>
<evidence type="ECO:0000256" key="2">
    <source>
        <dbReference type="ARBA" id="ARBA00022670"/>
    </source>
</evidence>
<dbReference type="Gene3D" id="3.90.1720.10">
    <property type="entry name" value="endopeptidase domain like (from Nostoc punctiforme)"/>
    <property type="match status" value="1"/>
</dbReference>
<comment type="caution">
    <text evidence="7">The sequence shown here is derived from an EMBL/GenBank/DDBJ whole genome shotgun (WGS) entry which is preliminary data.</text>
</comment>
<evidence type="ECO:0000256" key="3">
    <source>
        <dbReference type="ARBA" id="ARBA00022801"/>
    </source>
</evidence>
<evidence type="ECO:0000256" key="1">
    <source>
        <dbReference type="ARBA" id="ARBA00007074"/>
    </source>
</evidence>
<dbReference type="SUPFAM" id="SSF47090">
    <property type="entry name" value="PGBD-like"/>
    <property type="match status" value="1"/>
</dbReference>
<keyword evidence="2" id="KW-0645">Protease</keyword>
<sequence precursor="true">MKWKWIFALSLGAAVGMAGATTQASAYQNPKGYYQVQDKQIKPYGKVGYTVKRGYEGIKTWKIMKKMHTFGGYDKYNTATYYQVKNFQRKHHLKATGDVDEATWVKMGFSKSSWTSIDSYVAPLKVTTKSSRKAHVEAMIKQAYKYKGRPYLVGSSSSPSYGVDCSGLAMQALYAGGINPAPISSINHAHPGNEWNSRNLWASKKLKRVAYKHRERGDLIFYYEPGTHVIWHVAIYLGGNRVIESWPPRVMVQPIRNGQRSDIAGVKRPFL</sequence>
<dbReference type="GO" id="GO:0008234">
    <property type="term" value="F:cysteine-type peptidase activity"/>
    <property type="evidence" value="ECO:0007669"/>
    <property type="project" value="UniProtKB-KW"/>
</dbReference>
<dbReference type="InterPro" id="IPR036365">
    <property type="entry name" value="PGBD-like_sf"/>
</dbReference>
<keyword evidence="4" id="KW-0788">Thiol protease</keyword>
<dbReference type="InterPro" id="IPR002477">
    <property type="entry name" value="Peptidoglycan-bd-like"/>
</dbReference>
<comment type="similarity">
    <text evidence="1">Belongs to the peptidase C40 family.</text>
</comment>
<dbReference type="InterPro" id="IPR036366">
    <property type="entry name" value="PGBDSf"/>
</dbReference>
<keyword evidence="8" id="KW-1185">Reference proteome</keyword>
<evidence type="ECO:0000259" key="6">
    <source>
        <dbReference type="PROSITE" id="PS51935"/>
    </source>
</evidence>
<dbReference type="AlphaFoldDB" id="A0A1Z5I8X0"/>
<keyword evidence="5" id="KW-0732">Signal</keyword>
<evidence type="ECO:0000313" key="8">
    <source>
        <dbReference type="Proteomes" id="UP000198374"/>
    </source>
</evidence>
<dbReference type="Pfam" id="PF00877">
    <property type="entry name" value="NLPC_P60"/>
    <property type="match status" value="1"/>
</dbReference>
<feature type="chain" id="PRO_5013210100" evidence="5">
    <location>
        <begin position="27"/>
        <end position="271"/>
    </location>
</feature>
<keyword evidence="3" id="KW-0378">Hydrolase</keyword>
<feature type="signal peptide" evidence="5">
    <location>
        <begin position="1"/>
        <end position="26"/>
    </location>
</feature>
<dbReference type="EMBL" id="BCMF01000001">
    <property type="protein sequence ID" value="GAW98202.1"/>
    <property type="molecule type" value="Genomic_DNA"/>
</dbReference>
<reference evidence="7 8" key="1">
    <citation type="submission" date="2015-11" db="EMBL/GenBank/DDBJ databases">
        <title>Draft genome sequences of new species of the genus Lactobacillus isolated from orchardgrass silage.</title>
        <authorList>
            <person name="Tohno M."/>
            <person name="Tanizawa Y."/>
            <person name="Arita M."/>
        </authorList>
    </citation>
    <scope>NUCLEOTIDE SEQUENCE [LARGE SCALE GENOMIC DNA]</scope>
    <source>
        <strain evidence="7 8">IWT30</strain>
    </source>
</reference>
<dbReference type="SUPFAM" id="SSF54001">
    <property type="entry name" value="Cysteine proteinases"/>
    <property type="match status" value="1"/>
</dbReference>
<dbReference type="GO" id="GO:0006508">
    <property type="term" value="P:proteolysis"/>
    <property type="evidence" value="ECO:0007669"/>
    <property type="project" value="UniProtKB-KW"/>
</dbReference>
<feature type="domain" description="NlpC/P60" evidence="6">
    <location>
        <begin position="133"/>
        <end position="271"/>
    </location>
</feature>
<evidence type="ECO:0000256" key="5">
    <source>
        <dbReference type="SAM" id="SignalP"/>
    </source>
</evidence>
<dbReference type="InterPro" id="IPR051794">
    <property type="entry name" value="PG_Endopeptidase_C40"/>
</dbReference>
<proteinExistence type="inferred from homology"/>
<dbReference type="InterPro" id="IPR038765">
    <property type="entry name" value="Papain-like_cys_pep_sf"/>
</dbReference>
<evidence type="ECO:0000256" key="4">
    <source>
        <dbReference type="ARBA" id="ARBA00022807"/>
    </source>
</evidence>
<dbReference type="InterPro" id="IPR000064">
    <property type="entry name" value="NLP_P60_dom"/>
</dbReference>
<name>A0A1Z5I8X0_9LACO</name>
<dbReference type="PROSITE" id="PS51935">
    <property type="entry name" value="NLPC_P60"/>
    <property type="match status" value="1"/>
</dbReference>
<organism evidence="7 8">
    <name type="scientific">Secundilactobacillus mixtipabuli</name>
    <dbReference type="NCBI Taxonomy" id="1435342"/>
    <lineage>
        <taxon>Bacteria</taxon>
        <taxon>Bacillati</taxon>
        <taxon>Bacillota</taxon>
        <taxon>Bacilli</taxon>
        <taxon>Lactobacillales</taxon>
        <taxon>Lactobacillaceae</taxon>
        <taxon>Secundilactobacillus</taxon>
    </lineage>
</organism>
<protein>
    <submittedName>
        <fullName evidence="7">Peptidase</fullName>
    </submittedName>
</protein>
<dbReference type="Pfam" id="PF01471">
    <property type="entry name" value="PG_binding_1"/>
    <property type="match status" value="1"/>
</dbReference>
<gene>
    <name evidence="7" type="ORF">IWT30_00145</name>
</gene>
<dbReference type="PANTHER" id="PTHR47359:SF3">
    <property type="entry name" value="NLP_P60 DOMAIN-CONTAINING PROTEIN-RELATED"/>
    <property type="match status" value="1"/>
</dbReference>